<proteinExistence type="predicted"/>
<dbReference type="PANTHER" id="PTHR43615:SF1">
    <property type="entry name" value="PPDK_N DOMAIN-CONTAINING PROTEIN"/>
    <property type="match status" value="1"/>
</dbReference>
<name>A0A378WWL1_9NOCA</name>
<dbReference type="AlphaFoldDB" id="A0A378WWL1"/>
<dbReference type="InterPro" id="IPR008279">
    <property type="entry name" value="PEP-util_enz_mobile_dom"/>
</dbReference>
<dbReference type="InterPro" id="IPR036637">
    <property type="entry name" value="Phosphohistidine_dom_sf"/>
</dbReference>
<dbReference type="InterPro" id="IPR051549">
    <property type="entry name" value="PEP_Utilizing_Enz"/>
</dbReference>
<dbReference type="Proteomes" id="UP000255082">
    <property type="component" value="Unassembled WGS sequence"/>
</dbReference>
<dbReference type="EMBL" id="UGRU01000001">
    <property type="protein sequence ID" value="SUA44841.1"/>
    <property type="molecule type" value="Genomic_DNA"/>
</dbReference>
<evidence type="ECO:0000259" key="1">
    <source>
        <dbReference type="Pfam" id="PF00391"/>
    </source>
</evidence>
<reference evidence="2 3" key="1">
    <citation type="submission" date="2018-06" db="EMBL/GenBank/DDBJ databases">
        <authorList>
            <consortium name="Pathogen Informatics"/>
            <person name="Doyle S."/>
        </authorList>
    </citation>
    <scope>NUCLEOTIDE SEQUENCE [LARGE SCALE GENOMIC DNA]</scope>
    <source>
        <strain evidence="2 3">NCTC13184</strain>
    </source>
</reference>
<dbReference type="Pfam" id="PF00391">
    <property type="entry name" value="PEP-utilizers"/>
    <property type="match status" value="1"/>
</dbReference>
<protein>
    <submittedName>
        <fullName evidence="2">Chondramide synthase cmdD</fullName>
    </submittedName>
</protein>
<sequence length="582" mass="64096">MPTVVPLDELVADEGYPGCRDLDDGTTPSPVDPYSRFRAGDQDRFWFLDFHWPRGLTPMGLISLADGYARGAQHAARVLQLPSGRGITVRTVGTHAYAAEVALDRPGERDARAREFAQRLPAFVQDFEQLWRHRCAEIDADWARLRDAGRSIGSRVELSRYLLRARAHHRRAWEIHFELMYPLLANYMAFYGLCTELNIDPADIGIFLGGRDNRITATDRELGALAGAARTMGLDDIFATTEPESLSKVLRAAGGRAATWLSRFDAFLAEYGWRTEGIDDVALPSWTEDPTSPLGTIKTLLQKAELHDFDAARTASVAARDAALDAARSRLTREEQRAFDAGLASCRRANFAWWNEEHDYYIDLRAALPLRSGVLIAAQQLGADRPDDVLYLFWPELMSVLDGHTPWQSLTALIGERRDYFEHWRTRRASLPKVIGTVPVSVNDPILLEVFGINRHFLRAVGGNGAAVSTTTLRGVRAAGGVARGIARVFTNADDLHRIRPGDVLVCESTSPNWTPAFAKIAGCVCDGGGPLSHAAIVGREYAVPTVTAVGVATTVIRDGDDIEVDGTNGTVTVYLRCETTR</sequence>
<dbReference type="Gene3D" id="3.50.30.10">
    <property type="entry name" value="Phosphohistidine domain"/>
    <property type="match status" value="1"/>
</dbReference>
<accession>A0A378WWL1</accession>
<dbReference type="GO" id="GO:0016772">
    <property type="term" value="F:transferase activity, transferring phosphorus-containing groups"/>
    <property type="evidence" value="ECO:0007669"/>
    <property type="project" value="InterPro"/>
</dbReference>
<gene>
    <name evidence="2" type="primary">cmdD_3</name>
    <name evidence="2" type="ORF">NCTC13184_03363</name>
</gene>
<feature type="domain" description="PEP-utilising enzyme mobile" evidence="1">
    <location>
        <begin position="500"/>
        <end position="570"/>
    </location>
</feature>
<dbReference type="RefSeq" id="WP_062965254.1">
    <property type="nucleotide sequence ID" value="NZ_JAJFOE010000001.1"/>
</dbReference>
<evidence type="ECO:0000313" key="3">
    <source>
        <dbReference type="Proteomes" id="UP000255082"/>
    </source>
</evidence>
<evidence type="ECO:0000313" key="2">
    <source>
        <dbReference type="EMBL" id="SUA44841.1"/>
    </source>
</evidence>
<dbReference type="PANTHER" id="PTHR43615">
    <property type="entry name" value="PHOSPHOENOLPYRUVATE SYNTHASE-RELATED"/>
    <property type="match status" value="1"/>
</dbReference>
<dbReference type="SUPFAM" id="SSF52009">
    <property type="entry name" value="Phosphohistidine domain"/>
    <property type="match status" value="1"/>
</dbReference>
<organism evidence="2 3">
    <name type="scientific">Nocardia africana</name>
    <dbReference type="NCBI Taxonomy" id="134964"/>
    <lineage>
        <taxon>Bacteria</taxon>
        <taxon>Bacillati</taxon>
        <taxon>Actinomycetota</taxon>
        <taxon>Actinomycetes</taxon>
        <taxon>Mycobacteriales</taxon>
        <taxon>Nocardiaceae</taxon>
        <taxon>Nocardia</taxon>
    </lineage>
</organism>